<protein>
    <recommendedName>
        <fullName evidence="4">Protein transport protein SEC23</fullName>
    </recommendedName>
</protein>
<dbReference type="AlphaFoldDB" id="A0A0C9YPN1"/>
<feature type="chain" id="PRO_5002223383" description="Protein transport protein SEC23" evidence="1">
    <location>
        <begin position="29"/>
        <end position="215"/>
    </location>
</feature>
<accession>A0A0C9YPN1</accession>
<reference evidence="3" key="2">
    <citation type="submission" date="2015-01" db="EMBL/GenBank/DDBJ databases">
        <title>Evolutionary Origins and Diversification of the Mycorrhizal Mutualists.</title>
        <authorList>
            <consortium name="DOE Joint Genome Institute"/>
            <consortium name="Mycorrhizal Genomics Consortium"/>
            <person name="Kohler A."/>
            <person name="Kuo A."/>
            <person name="Nagy L.G."/>
            <person name="Floudas D."/>
            <person name="Copeland A."/>
            <person name="Barry K.W."/>
            <person name="Cichocki N."/>
            <person name="Veneault-Fourrey C."/>
            <person name="LaButti K."/>
            <person name="Lindquist E.A."/>
            <person name="Lipzen A."/>
            <person name="Lundell T."/>
            <person name="Morin E."/>
            <person name="Murat C."/>
            <person name="Riley R."/>
            <person name="Ohm R."/>
            <person name="Sun H."/>
            <person name="Tunlid A."/>
            <person name="Henrissat B."/>
            <person name="Grigoriev I.V."/>
            <person name="Hibbett D.S."/>
            <person name="Martin F."/>
        </authorList>
    </citation>
    <scope>NUCLEOTIDE SEQUENCE [LARGE SCALE GENOMIC DNA]</scope>
    <source>
        <strain evidence="3">441</strain>
    </source>
</reference>
<evidence type="ECO:0008006" key="4">
    <source>
        <dbReference type="Google" id="ProtNLM"/>
    </source>
</evidence>
<evidence type="ECO:0000313" key="3">
    <source>
        <dbReference type="Proteomes" id="UP000054018"/>
    </source>
</evidence>
<keyword evidence="3" id="KW-1185">Reference proteome</keyword>
<keyword evidence="1" id="KW-0732">Signal</keyword>
<dbReference type="Proteomes" id="UP000054018">
    <property type="component" value="Unassembled WGS sequence"/>
</dbReference>
<dbReference type="EMBL" id="KN833878">
    <property type="protein sequence ID" value="KIK15784.1"/>
    <property type="molecule type" value="Genomic_DNA"/>
</dbReference>
<evidence type="ECO:0000313" key="2">
    <source>
        <dbReference type="EMBL" id="KIK15784.1"/>
    </source>
</evidence>
<reference evidence="2 3" key="1">
    <citation type="submission" date="2014-04" db="EMBL/GenBank/DDBJ databases">
        <authorList>
            <consortium name="DOE Joint Genome Institute"/>
            <person name="Kuo A."/>
            <person name="Kohler A."/>
            <person name="Costa M.D."/>
            <person name="Nagy L.G."/>
            <person name="Floudas D."/>
            <person name="Copeland A."/>
            <person name="Barry K.W."/>
            <person name="Cichocki N."/>
            <person name="Veneault-Fourrey C."/>
            <person name="LaButti K."/>
            <person name="Lindquist E.A."/>
            <person name="Lipzen A."/>
            <person name="Lundell T."/>
            <person name="Morin E."/>
            <person name="Murat C."/>
            <person name="Sun H."/>
            <person name="Tunlid A."/>
            <person name="Henrissat B."/>
            <person name="Grigoriev I.V."/>
            <person name="Hibbett D.S."/>
            <person name="Martin F."/>
            <person name="Nordberg H.P."/>
            <person name="Cantor M.N."/>
            <person name="Hua S.X."/>
        </authorList>
    </citation>
    <scope>NUCLEOTIDE SEQUENCE [LARGE SCALE GENOMIC DNA]</scope>
    <source>
        <strain evidence="2 3">441</strain>
    </source>
</reference>
<evidence type="ECO:0000256" key="1">
    <source>
        <dbReference type="SAM" id="SignalP"/>
    </source>
</evidence>
<name>A0A0C9YPN1_9AGAM</name>
<feature type="signal peptide" evidence="1">
    <location>
        <begin position="1"/>
        <end position="28"/>
    </location>
</feature>
<proteinExistence type="predicted"/>
<gene>
    <name evidence="2" type="ORF">PISMIDRAFT_289928</name>
</gene>
<dbReference type="HOGENOM" id="CLU_1283715_0_0_1"/>
<sequence>MYFRCGREFCRADILLVLIVGLHGGSRGSSKRCYILTPFVTSSNEQHATITSHNVKKILIRPCPSISSSHPPGIYMDGRRVFVRFQVPYDLAPWSPVFPPISTPLTRCSHVMPRIRLTVMICSAWPQAPAEPSQAEPLGQPVVWNLQSPSRAFKLQATSRGFGGSTVVSIFGIKLPFLASKVLLQIRTCCFRDHRDRIVICGLQKGDRRFIGVSF</sequence>
<organism evidence="2 3">
    <name type="scientific">Pisolithus microcarpus 441</name>
    <dbReference type="NCBI Taxonomy" id="765257"/>
    <lineage>
        <taxon>Eukaryota</taxon>
        <taxon>Fungi</taxon>
        <taxon>Dikarya</taxon>
        <taxon>Basidiomycota</taxon>
        <taxon>Agaricomycotina</taxon>
        <taxon>Agaricomycetes</taxon>
        <taxon>Agaricomycetidae</taxon>
        <taxon>Boletales</taxon>
        <taxon>Sclerodermatineae</taxon>
        <taxon>Pisolithaceae</taxon>
        <taxon>Pisolithus</taxon>
    </lineage>
</organism>